<accession>A0A2I4FI31</accession>
<reference evidence="2" key="1">
    <citation type="submission" date="2025-08" db="UniProtKB">
        <authorList>
            <consortium name="RefSeq"/>
        </authorList>
    </citation>
    <scope>IDENTIFICATION</scope>
    <source>
        <tissue evidence="2">Leaves</tissue>
    </source>
</reference>
<evidence type="ECO:0000313" key="1">
    <source>
        <dbReference type="Proteomes" id="UP000235220"/>
    </source>
</evidence>
<dbReference type="Gramene" id="Jr03_23780_p1">
    <property type="protein sequence ID" value="cds.Jr03_23780_p1"/>
    <property type="gene ID" value="Jr03_23780"/>
</dbReference>
<dbReference type="OrthoDB" id="1938235at2759"/>
<dbReference type="PANTHER" id="PTHR37610">
    <property type="entry name" value="CCHC-TYPE DOMAIN-CONTAINING PROTEIN"/>
    <property type="match status" value="1"/>
</dbReference>
<dbReference type="RefSeq" id="XP_018831314.1">
    <property type="nucleotide sequence ID" value="XM_018975769.1"/>
</dbReference>
<organism evidence="1 2">
    <name type="scientific">Juglans regia</name>
    <name type="common">English walnut</name>
    <dbReference type="NCBI Taxonomy" id="51240"/>
    <lineage>
        <taxon>Eukaryota</taxon>
        <taxon>Viridiplantae</taxon>
        <taxon>Streptophyta</taxon>
        <taxon>Embryophyta</taxon>
        <taxon>Tracheophyta</taxon>
        <taxon>Spermatophyta</taxon>
        <taxon>Magnoliopsida</taxon>
        <taxon>eudicotyledons</taxon>
        <taxon>Gunneridae</taxon>
        <taxon>Pentapetalae</taxon>
        <taxon>rosids</taxon>
        <taxon>fabids</taxon>
        <taxon>Fagales</taxon>
        <taxon>Juglandaceae</taxon>
        <taxon>Juglans</taxon>
    </lineage>
</organism>
<evidence type="ECO:0000313" key="2">
    <source>
        <dbReference type="RefSeq" id="XP_018831314.1"/>
    </source>
</evidence>
<keyword evidence="1" id="KW-1185">Reference proteome</keyword>
<dbReference type="Proteomes" id="UP000235220">
    <property type="component" value="Chromosome 3"/>
</dbReference>
<dbReference type="AlphaFoldDB" id="A0A2I4FI31"/>
<dbReference type="GeneID" id="108998991"/>
<proteinExistence type="predicted"/>
<dbReference type="KEGG" id="jre:108998991"/>
<name>A0A2I4FI31_JUGRE</name>
<dbReference type="PANTHER" id="PTHR37610:SF100">
    <property type="entry name" value="COPIA-LIKE POLYPROTEIN_RETROTRANSPOSON"/>
    <property type="match status" value="1"/>
</dbReference>
<gene>
    <name evidence="2" type="primary">LOC108998991</name>
</gene>
<protein>
    <submittedName>
        <fullName evidence="2">Uncharacterized protein LOC108998991</fullName>
    </submittedName>
</protein>
<sequence>MVVTWLQNAMSLELKNNVVYVETAHAIWLELEQRFAQNNGRRIYELKQSIHSLTRGDDSVSLYFSKLKSLFDELLNFEIIPSCACGAMQPVIANQQRDWMMKFLMGLNDSFTNIKAQIILLKPIPTLSKVYALVQQEEKHKQISTSSHSLHDTLPWLLNPIFQQTDIVQNSLVLKGEKNLFAPFAKFLSIL</sequence>